<dbReference type="AlphaFoldDB" id="A0A016V4F2"/>
<protein>
    <submittedName>
        <fullName evidence="1">Uncharacterized protein</fullName>
    </submittedName>
</protein>
<dbReference type="EMBL" id="JARK01001354">
    <property type="protein sequence ID" value="EYC22121.1"/>
    <property type="molecule type" value="Genomic_DNA"/>
</dbReference>
<sequence>MEYGQCRMNIITEKNARPPRGMRHEYIHLIETKTSLVVKAKNPLIGKLGKSCSTHEPHVLSCVLFVLFVSRVLF</sequence>
<gene>
    <name evidence="1" type="primary">Acey_s0018.g3728</name>
    <name evidence="1" type="ORF">Y032_0018g3728</name>
</gene>
<reference evidence="2" key="1">
    <citation type="journal article" date="2015" name="Nat. Genet.">
        <title>The genome and transcriptome of the zoonotic hookworm Ancylostoma ceylanicum identify infection-specific gene families.</title>
        <authorList>
            <person name="Schwarz E.M."/>
            <person name="Hu Y."/>
            <person name="Antoshechkin I."/>
            <person name="Miller M.M."/>
            <person name="Sternberg P.W."/>
            <person name="Aroian R.V."/>
        </authorList>
    </citation>
    <scope>NUCLEOTIDE SEQUENCE</scope>
    <source>
        <strain evidence="2">HY135</strain>
    </source>
</reference>
<dbReference type="Proteomes" id="UP000024635">
    <property type="component" value="Unassembled WGS sequence"/>
</dbReference>
<accession>A0A016V4F2</accession>
<evidence type="ECO:0000313" key="1">
    <source>
        <dbReference type="EMBL" id="EYC22121.1"/>
    </source>
</evidence>
<proteinExistence type="predicted"/>
<organism evidence="1 2">
    <name type="scientific">Ancylostoma ceylanicum</name>
    <dbReference type="NCBI Taxonomy" id="53326"/>
    <lineage>
        <taxon>Eukaryota</taxon>
        <taxon>Metazoa</taxon>
        <taxon>Ecdysozoa</taxon>
        <taxon>Nematoda</taxon>
        <taxon>Chromadorea</taxon>
        <taxon>Rhabditida</taxon>
        <taxon>Rhabditina</taxon>
        <taxon>Rhabditomorpha</taxon>
        <taxon>Strongyloidea</taxon>
        <taxon>Ancylostomatidae</taxon>
        <taxon>Ancylostomatinae</taxon>
        <taxon>Ancylostoma</taxon>
    </lineage>
</organism>
<keyword evidence="2" id="KW-1185">Reference proteome</keyword>
<name>A0A016V4F2_9BILA</name>
<comment type="caution">
    <text evidence="1">The sequence shown here is derived from an EMBL/GenBank/DDBJ whole genome shotgun (WGS) entry which is preliminary data.</text>
</comment>
<evidence type="ECO:0000313" key="2">
    <source>
        <dbReference type="Proteomes" id="UP000024635"/>
    </source>
</evidence>